<dbReference type="RefSeq" id="WP_214611631.1">
    <property type="nucleotide sequence ID" value="NZ_JACATN010000003.1"/>
</dbReference>
<comment type="caution">
    <text evidence="1">The sequence shown here is derived from an EMBL/GenBank/DDBJ whole genome shotgun (WGS) entry which is preliminary data.</text>
</comment>
<gene>
    <name evidence="1" type="ORF">HW347_09320</name>
</gene>
<keyword evidence="2" id="KW-1185">Reference proteome</keyword>
<organism evidence="1 2">
    <name type="scientific">Zobellia barbeyronii</name>
    <dbReference type="NCBI Taxonomy" id="2748009"/>
    <lineage>
        <taxon>Bacteria</taxon>
        <taxon>Pseudomonadati</taxon>
        <taxon>Bacteroidota</taxon>
        <taxon>Flavobacteriia</taxon>
        <taxon>Flavobacteriales</taxon>
        <taxon>Flavobacteriaceae</taxon>
        <taxon>Zobellia</taxon>
    </lineage>
</organism>
<dbReference type="EMBL" id="JACATN010000003">
    <property type="protein sequence ID" value="MBT2161465.1"/>
    <property type="molecule type" value="Genomic_DNA"/>
</dbReference>
<evidence type="ECO:0000313" key="1">
    <source>
        <dbReference type="EMBL" id="MBT2161465.1"/>
    </source>
</evidence>
<evidence type="ECO:0000313" key="2">
    <source>
        <dbReference type="Proteomes" id="UP000740413"/>
    </source>
</evidence>
<name>A0ABS5WED6_9FLAO</name>
<dbReference type="Proteomes" id="UP000740413">
    <property type="component" value="Unassembled WGS sequence"/>
</dbReference>
<accession>A0ABS5WED6</accession>
<protein>
    <submittedName>
        <fullName evidence="1">Uncharacterized protein</fullName>
    </submittedName>
</protein>
<sequence>MTKNILIVILIWCSNIYCQDTLVYTNPNSKAIQDQYLLFTKTNTFEHNVINNKLENWFGIGEYKLSDNTLDLKFGDSDRFKKTNLVEHVTLYDLPNSKNDTLIVRFYKENTIPIDGLFKFNKKTYEPDVEKGVIRISKSIFNNTQNPKIEVYINNQYKEIQLENMKILRALYLRHYDYSKTYHFESNFEKKIPIKKGDIITHSEYLKECNLNLNSLMKSFQVLDKQN</sequence>
<proteinExistence type="predicted"/>
<reference evidence="2" key="1">
    <citation type="submission" date="2023-07" db="EMBL/GenBank/DDBJ databases">
        <title>Zobellia barbeyronii sp. nov., a new marine flavobacterium, isolated from green and red algae.</title>
        <authorList>
            <person name="Nedashkovskaya O.I."/>
            <person name="Otstavnykh N."/>
            <person name="Zhukova N."/>
            <person name="Guzev K."/>
            <person name="Chausova V."/>
            <person name="Tekutyeva L."/>
            <person name="Mikhailov V."/>
            <person name="Isaeva M."/>
        </authorList>
    </citation>
    <scope>NUCLEOTIDE SEQUENCE [LARGE SCALE GENOMIC DNA]</scope>
    <source>
        <strain evidence="2">KMM 6746</strain>
    </source>
</reference>